<evidence type="ECO:0000256" key="1">
    <source>
        <dbReference type="ARBA" id="ARBA00022475"/>
    </source>
</evidence>
<organism evidence="7 8">
    <name type="scientific">Dasania phycosphaerae</name>
    <dbReference type="NCBI Taxonomy" id="2950436"/>
    <lineage>
        <taxon>Bacteria</taxon>
        <taxon>Pseudomonadati</taxon>
        <taxon>Pseudomonadota</taxon>
        <taxon>Gammaproteobacteria</taxon>
        <taxon>Cellvibrionales</taxon>
        <taxon>Spongiibacteraceae</taxon>
        <taxon>Dasania</taxon>
    </lineage>
</organism>
<dbReference type="RefSeq" id="WP_258331491.1">
    <property type="nucleotide sequence ID" value="NZ_JAPTGG010000006.1"/>
</dbReference>
<evidence type="ECO:0000256" key="4">
    <source>
        <dbReference type="ARBA" id="ARBA00023136"/>
    </source>
</evidence>
<dbReference type="InterPro" id="IPR010445">
    <property type="entry name" value="LapA_dom"/>
</dbReference>
<sequence length="65" mass="7424">MLRLLLGLLLVLFALLLLQNLAMVELNFLLWSVSLPRVILLLLVFLLGLAVGYGWAKWGRVIKRH</sequence>
<dbReference type="Proteomes" id="UP001069090">
    <property type="component" value="Unassembled WGS sequence"/>
</dbReference>
<gene>
    <name evidence="7" type="ORF">O0V09_09050</name>
</gene>
<keyword evidence="2 5" id="KW-0812">Transmembrane</keyword>
<dbReference type="EMBL" id="JAPTGG010000006">
    <property type="protein sequence ID" value="MCZ0865346.1"/>
    <property type="molecule type" value="Genomic_DNA"/>
</dbReference>
<dbReference type="AlphaFoldDB" id="A0A9J6RLT8"/>
<feature type="domain" description="Lipopolysaccharide assembly protein A" evidence="6">
    <location>
        <begin position="19"/>
        <end position="53"/>
    </location>
</feature>
<keyword evidence="3 5" id="KW-1133">Transmembrane helix</keyword>
<protein>
    <submittedName>
        <fullName evidence="7">Lipopolysaccharide assembly protein LapA domain-containing protein</fullName>
    </submittedName>
</protein>
<proteinExistence type="predicted"/>
<keyword evidence="1" id="KW-1003">Cell membrane</keyword>
<comment type="caution">
    <text evidence="7">The sequence shown here is derived from an EMBL/GenBank/DDBJ whole genome shotgun (WGS) entry which is preliminary data.</text>
</comment>
<evidence type="ECO:0000256" key="5">
    <source>
        <dbReference type="SAM" id="Phobius"/>
    </source>
</evidence>
<evidence type="ECO:0000313" key="8">
    <source>
        <dbReference type="Proteomes" id="UP001069090"/>
    </source>
</evidence>
<keyword evidence="8" id="KW-1185">Reference proteome</keyword>
<evidence type="ECO:0000256" key="3">
    <source>
        <dbReference type="ARBA" id="ARBA00022989"/>
    </source>
</evidence>
<evidence type="ECO:0000256" key="2">
    <source>
        <dbReference type="ARBA" id="ARBA00022692"/>
    </source>
</evidence>
<dbReference type="GO" id="GO:0005886">
    <property type="term" value="C:plasma membrane"/>
    <property type="evidence" value="ECO:0007669"/>
    <property type="project" value="InterPro"/>
</dbReference>
<dbReference type="Pfam" id="PF06305">
    <property type="entry name" value="LapA_dom"/>
    <property type="match status" value="1"/>
</dbReference>
<name>A0A9J6RLT8_9GAMM</name>
<evidence type="ECO:0000259" key="6">
    <source>
        <dbReference type="Pfam" id="PF06305"/>
    </source>
</evidence>
<accession>A0A9J6RLT8</accession>
<feature type="transmembrane region" description="Helical" evidence="5">
    <location>
        <begin position="38"/>
        <end position="56"/>
    </location>
</feature>
<evidence type="ECO:0000313" key="7">
    <source>
        <dbReference type="EMBL" id="MCZ0865346.1"/>
    </source>
</evidence>
<keyword evidence="4 5" id="KW-0472">Membrane</keyword>
<reference evidence="7 8" key="1">
    <citation type="submission" date="2022-12" db="EMBL/GenBank/DDBJ databases">
        <title>Dasania phycosphaerae sp. nov., isolated from particulate material of the south coast of Korea.</title>
        <authorList>
            <person name="Jiang Y."/>
        </authorList>
    </citation>
    <scope>NUCLEOTIDE SEQUENCE [LARGE SCALE GENOMIC DNA]</scope>
    <source>
        <strain evidence="7 8">GY-19</strain>
    </source>
</reference>